<evidence type="ECO:0000256" key="12">
    <source>
        <dbReference type="HAMAP-Rule" id="MF_01398"/>
    </source>
</evidence>
<dbReference type="CDD" id="cd06503">
    <property type="entry name" value="ATP-synt_Fo_b"/>
    <property type="match status" value="1"/>
</dbReference>
<sequence>MKKIVCGILVTLAVGFCSEVTLSQSDFIERLINFLIFVLIFWYFGAGKIKEIFTGRTKSISEAFERAQEEAQKIKREKEKAKFELEEAKQKASEIIALAKRESYMIAQKFEDRLDREVKSLNLSYEQKIAQEEKMIVEEEVYAVLQGFQNHLDTKTCKDYYGEVLCKGLK</sequence>
<evidence type="ECO:0000256" key="9">
    <source>
        <dbReference type="ARBA" id="ARBA00025198"/>
    </source>
</evidence>
<comment type="subcellular location">
    <subcellularLocation>
        <location evidence="12">Cell membrane</location>
        <topology evidence="12">Single-pass membrane protein</topology>
    </subcellularLocation>
    <subcellularLocation>
        <location evidence="11">Endomembrane system</location>
        <topology evidence="11">Single-pass membrane protein</topology>
    </subcellularLocation>
</comment>
<accession>A0A3D8J113</accession>
<dbReference type="Proteomes" id="UP000257045">
    <property type="component" value="Unassembled WGS sequence"/>
</dbReference>
<comment type="function">
    <text evidence="9 12">F(1)F(0) ATP synthase produces ATP from ADP in the presence of a proton or sodium gradient. F-type ATPases consist of two structural domains, F(1) containing the extramembraneous catalytic core and F(0) containing the membrane proton channel, linked together by a central stalk and a peripheral stalk. During catalysis, ATP synthesis in the catalytic domain of F(1) is coupled via a rotary mechanism of the central stalk subunits to proton translocation.</text>
</comment>
<keyword evidence="7 12" id="KW-0472">Membrane</keyword>
<evidence type="ECO:0000256" key="10">
    <source>
        <dbReference type="ARBA" id="ARBA00025614"/>
    </source>
</evidence>
<comment type="similarity">
    <text evidence="12 13">Belongs to the ATPase B chain family.</text>
</comment>
<evidence type="ECO:0000256" key="2">
    <source>
        <dbReference type="ARBA" id="ARBA00022547"/>
    </source>
</evidence>
<keyword evidence="6 12" id="KW-0406">Ion transport</keyword>
<dbReference type="GO" id="GO:0012505">
    <property type="term" value="C:endomembrane system"/>
    <property type="evidence" value="ECO:0007669"/>
    <property type="project" value="UniProtKB-SubCell"/>
</dbReference>
<dbReference type="InterPro" id="IPR002146">
    <property type="entry name" value="ATP_synth_b/b'su_bac/chlpt"/>
</dbReference>
<dbReference type="Pfam" id="PF00430">
    <property type="entry name" value="ATP-synt_B"/>
    <property type="match status" value="1"/>
</dbReference>
<dbReference type="GO" id="GO:0046933">
    <property type="term" value="F:proton-transporting ATP synthase activity, rotational mechanism"/>
    <property type="evidence" value="ECO:0007669"/>
    <property type="project" value="UniProtKB-UniRule"/>
</dbReference>
<evidence type="ECO:0000256" key="3">
    <source>
        <dbReference type="ARBA" id="ARBA00022692"/>
    </source>
</evidence>
<dbReference type="EMBL" id="NXLV01000004">
    <property type="protein sequence ID" value="RDU71168.1"/>
    <property type="molecule type" value="Genomic_DNA"/>
</dbReference>
<dbReference type="GO" id="GO:0005886">
    <property type="term" value="C:plasma membrane"/>
    <property type="evidence" value="ECO:0007669"/>
    <property type="project" value="UniProtKB-SubCell"/>
</dbReference>
<dbReference type="RefSeq" id="WP_115569314.1">
    <property type="nucleotide sequence ID" value="NZ_NXLV01000004.1"/>
</dbReference>
<keyword evidence="12" id="KW-1003">Cell membrane</keyword>
<feature type="coiled-coil region" evidence="14">
    <location>
        <begin position="57"/>
        <end position="102"/>
    </location>
</feature>
<keyword evidence="4 12" id="KW-0375">Hydrogen ion transport</keyword>
<keyword evidence="16" id="KW-1185">Reference proteome</keyword>
<evidence type="ECO:0000256" key="11">
    <source>
        <dbReference type="ARBA" id="ARBA00037847"/>
    </source>
</evidence>
<evidence type="ECO:0000256" key="4">
    <source>
        <dbReference type="ARBA" id="ARBA00022781"/>
    </source>
</evidence>
<feature type="transmembrane region" description="Helical" evidence="12">
    <location>
        <begin position="27"/>
        <end position="46"/>
    </location>
</feature>
<dbReference type="AlphaFoldDB" id="A0A3D8J113"/>
<keyword evidence="8 12" id="KW-0066">ATP synthesis</keyword>
<protein>
    <recommendedName>
        <fullName evidence="12">ATP synthase subunit b</fullName>
    </recommendedName>
    <alternativeName>
        <fullName evidence="12">ATP synthase F(0) sector subunit b</fullName>
    </alternativeName>
    <alternativeName>
        <fullName evidence="12">ATPase subunit I</fullName>
    </alternativeName>
    <alternativeName>
        <fullName evidence="12">F-type ATPase subunit b</fullName>
        <shortName evidence="12">F-ATPase subunit b</shortName>
    </alternativeName>
</protein>
<evidence type="ECO:0000256" key="14">
    <source>
        <dbReference type="SAM" id="Coils"/>
    </source>
</evidence>
<evidence type="ECO:0000256" key="7">
    <source>
        <dbReference type="ARBA" id="ARBA00023136"/>
    </source>
</evidence>
<proteinExistence type="inferred from homology"/>
<comment type="function">
    <text evidence="10">Component of the F(0) channel, it forms part of the peripheral stalk, linking F(1) to F(0). The b'-subunit is a diverged and duplicated form of b found in plants and photosynthetic bacteria.</text>
</comment>
<keyword evidence="3 12" id="KW-0812">Transmembrane</keyword>
<dbReference type="GO" id="GO:0045259">
    <property type="term" value="C:proton-transporting ATP synthase complex"/>
    <property type="evidence" value="ECO:0007669"/>
    <property type="project" value="UniProtKB-KW"/>
</dbReference>
<evidence type="ECO:0000256" key="1">
    <source>
        <dbReference type="ARBA" id="ARBA00022448"/>
    </source>
</evidence>
<evidence type="ECO:0000313" key="15">
    <source>
        <dbReference type="EMBL" id="RDU71168.1"/>
    </source>
</evidence>
<evidence type="ECO:0000256" key="13">
    <source>
        <dbReference type="RuleBase" id="RU003848"/>
    </source>
</evidence>
<reference evidence="15 16" key="1">
    <citation type="submission" date="2018-04" db="EMBL/GenBank/DDBJ databases">
        <title>Novel Campyloabacter and Helicobacter Species and Strains.</title>
        <authorList>
            <person name="Mannion A.J."/>
            <person name="Shen Z."/>
            <person name="Fox J.G."/>
        </authorList>
    </citation>
    <scope>NUCLEOTIDE SEQUENCE [LARGE SCALE GENOMIC DNA]</scope>
    <source>
        <strain evidence="15 16">MIT 04-9366</strain>
    </source>
</reference>
<name>A0A3D8J113_9HELI</name>
<keyword evidence="5 12" id="KW-1133">Transmembrane helix</keyword>
<gene>
    <name evidence="12" type="primary">atpF</name>
    <name evidence="15" type="ORF">CQA58_03375</name>
</gene>
<evidence type="ECO:0000256" key="8">
    <source>
        <dbReference type="ARBA" id="ARBA00023310"/>
    </source>
</evidence>
<evidence type="ECO:0000256" key="6">
    <source>
        <dbReference type="ARBA" id="ARBA00023065"/>
    </source>
</evidence>
<dbReference type="HAMAP" id="MF_01398">
    <property type="entry name" value="ATP_synth_b_bprime"/>
    <property type="match status" value="1"/>
</dbReference>
<keyword evidence="14" id="KW-0175">Coiled coil</keyword>
<evidence type="ECO:0000256" key="5">
    <source>
        <dbReference type="ARBA" id="ARBA00022989"/>
    </source>
</evidence>
<keyword evidence="1 12" id="KW-0813">Transport</keyword>
<dbReference type="OrthoDB" id="5373033at2"/>
<keyword evidence="2 12" id="KW-0138">CF(0)</keyword>
<comment type="subunit">
    <text evidence="12">F-type ATPases have 2 components, F(1) - the catalytic core - and F(0) - the membrane proton channel. F(1) has five subunits: alpha(3), beta(3), gamma(1), delta(1), epsilon(1). F(0) has three main subunits: a(1), b(2) and c(10-14). The alpha and beta chains form an alternating ring which encloses part of the gamma chain. F(1) is attached to F(0) by a central stalk formed by the gamma and epsilon chains, while a peripheral stalk is formed by the delta and b chains.</text>
</comment>
<comment type="caution">
    <text evidence="15">The sequence shown here is derived from an EMBL/GenBank/DDBJ whole genome shotgun (WGS) entry which is preliminary data.</text>
</comment>
<evidence type="ECO:0000313" key="16">
    <source>
        <dbReference type="Proteomes" id="UP000257045"/>
    </source>
</evidence>
<organism evidence="15 16">
    <name type="scientific">Helicobacter brantae</name>
    <dbReference type="NCBI Taxonomy" id="375927"/>
    <lineage>
        <taxon>Bacteria</taxon>
        <taxon>Pseudomonadati</taxon>
        <taxon>Campylobacterota</taxon>
        <taxon>Epsilonproteobacteria</taxon>
        <taxon>Campylobacterales</taxon>
        <taxon>Helicobacteraceae</taxon>
        <taxon>Helicobacter</taxon>
    </lineage>
</organism>